<dbReference type="RefSeq" id="WP_058929143.1">
    <property type="nucleotide sequence ID" value="NZ_CP013747.1"/>
</dbReference>
<evidence type="ECO:0000313" key="4">
    <source>
        <dbReference type="Proteomes" id="UP000065151"/>
    </source>
</evidence>
<dbReference type="Proteomes" id="UP000065151">
    <property type="component" value="Chromosome"/>
</dbReference>
<proteinExistence type="predicted"/>
<protein>
    <submittedName>
        <fullName evidence="3">Transporter</fullName>
    </submittedName>
</protein>
<feature type="transmembrane region" description="Helical" evidence="1">
    <location>
        <begin position="386"/>
        <end position="405"/>
    </location>
</feature>
<dbReference type="PANTHER" id="PTHR35342">
    <property type="entry name" value="TRICARBOXYLIC TRANSPORT PROTEIN"/>
    <property type="match status" value="1"/>
</dbReference>
<feature type="transmembrane region" description="Helical" evidence="1">
    <location>
        <begin position="354"/>
        <end position="374"/>
    </location>
</feature>
<reference evidence="3 4" key="1">
    <citation type="submission" date="2015-12" db="EMBL/GenBank/DDBJ databases">
        <authorList>
            <person name="Shamseldin A."/>
            <person name="Moawad H."/>
            <person name="Abd El-Rahim W.M."/>
            <person name="Sadowsky M.J."/>
        </authorList>
    </citation>
    <scope>NUCLEOTIDE SEQUENCE [LARGE SCALE GENOMIC DNA]</scope>
    <source>
        <strain evidence="3 4">Ar51</strain>
    </source>
</reference>
<feature type="transmembrane region" description="Helical" evidence="1">
    <location>
        <begin position="112"/>
        <end position="136"/>
    </location>
</feature>
<feature type="transmembrane region" description="Helical" evidence="1">
    <location>
        <begin position="20"/>
        <end position="39"/>
    </location>
</feature>
<name>A0A0U3FM30_9MICC</name>
<evidence type="ECO:0000313" key="3">
    <source>
        <dbReference type="EMBL" id="ALV39927.1"/>
    </source>
</evidence>
<dbReference type="STRING" id="121292.AU252_01080"/>
<feature type="transmembrane region" description="Helical" evidence="1">
    <location>
        <begin position="470"/>
        <end position="488"/>
    </location>
</feature>
<dbReference type="KEGG" id="psul:AU252_01080"/>
<feature type="transmembrane region" description="Helical" evidence="1">
    <location>
        <begin position="142"/>
        <end position="160"/>
    </location>
</feature>
<keyword evidence="1" id="KW-0812">Transmembrane</keyword>
<gene>
    <name evidence="3" type="ORF">AU252_01080</name>
</gene>
<dbReference type="PANTHER" id="PTHR35342:SF5">
    <property type="entry name" value="TRICARBOXYLIC TRANSPORT PROTEIN"/>
    <property type="match status" value="1"/>
</dbReference>
<feature type="transmembrane region" description="Helical" evidence="1">
    <location>
        <begin position="203"/>
        <end position="221"/>
    </location>
</feature>
<feature type="domain" description="DUF112" evidence="2">
    <location>
        <begin position="20"/>
        <end position="438"/>
    </location>
</feature>
<evidence type="ECO:0000259" key="2">
    <source>
        <dbReference type="Pfam" id="PF01970"/>
    </source>
</evidence>
<accession>A0A0U3FM30</accession>
<feature type="transmembrane region" description="Helical" evidence="1">
    <location>
        <begin position="315"/>
        <end position="334"/>
    </location>
</feature>
<feature type="transmembrane region" description="Helical" evidence="1">
    <location>
        <begin position="433"/>
        <end position="450"/>
    </location>
</feature>
<evidence type="ECO:0000256" key="1">
    <source>
        <dbReference type="SAM" id="Phobius"/>
    </source>
</evidence>
<sequence length="502" mass="51515">MDTWTGLLQGLSTALTPGNLLAVTIGVLVGMVIGVLPGLGPTATMAMLLPVTFTMEPTTAVIMLAGIYYGSMYGGTITTILVNVPGEVASVVTALDGYALARQGRAGPALGIAAVGSFIGGVVAVLALVVLATPLIELSRNFGPPEIFLIALIGLALVVAIASGRPVRAMIAACVGLVVATVGQDPLTGVGRFTFGSLELNSGIDIVAVAMGLFGIGEIVYRMKGAETPVKVPRGLRGAYPTRGDLVASAPAIARGSVIGSLIGLLPGGGGVLSSMTSYAVEKRLAKKPERFGKGAIEGVAGPETANNAGSQTGFLPLLTLGLPTSAVMALVYGALQIQGITPGPKFVQDSPEIFWGIIASMLIGNAILLFLNVPLMGAFAQLLRVPMVVIGVVTIMISLVGVYALNNEPFDVLVAICAGVIGYFMRRWGYEAGPVVLAGIIGVLLEVNLRRMMSMSTNGLGILLERPLTIGLLIIFGAAIVLSILAVRRGRKGFDINEGAD</sequence>
<feature type="transmembrane region" description="Helical" evidence="1">
    <location>
        <begin position="167"/>
        <end position="183"/>
    </location>
</feature>
<keyword evidence="1" id="KW-1133">Transmembrane helix</keyword>
<organism evidence="3">
    <name type="scientific">Pseudarthrobacter sulfonivorans</name>
    <dbReference type="NCBI Taxonomy" id="121292"/>
    <lineage>
        <taxon>Bacteria</taxon>
        <taxon>Bacillati</taxon>
        <taxon>Actinomycetota</taxon>
        <taxon>Actinomycetes</taxon>
        <taxon>Micrococcales</taxon>
        <taxon>Micrococcaceae</taxon>
        <taxon>Pseudarthrobacter</taxon>
    </lineage>
</organism>
<dbReference type="EMBL" id="CP013747">
    <property type="protein sequence ID" value="ALV39927.1"/>
    <property type="molecule type" value="Genomic_DNA"/>
</dbReference>
<dbReference type="InterPro" id="IPR002823">
    <property type="entry name" value="DUF112_TM"/>
</dbReference>
<dbReference type="AlphaFoldDB" id="A0A0U3FM30"/>
<dbReference type="Pfam" id="PF01970">
    <property type="entry name" value="TctA"/>
    <property type="match status" value="1"/>
</dbReference>
<keyword evidence="1" id="KW-0472">Membrane</keyword>